<evidence type="ECO:0000259" key="4">
    <source>
        <dbReference type="SMART" id="SM00822"/>
    </source>
</evidence>
<dbReference type="SUPFAM" id="SSF51735">
    <property type="entry name" value="NAD(P)-binding Rossmann-fold domains"/>
    <property type="match status" value="1"/>
</dbReference>
<feature type="domain" description="Ketoreductase" evidence="4">
    <location>
        <begin position="8"/>
        <end position="184"/>
    </location>
</feature>
<gene>
    <name evidence="5" type="ORF">FG385_30730</name>
</gene>
<dbReference type="InterPro" id="IPR036291">
    <property type="entry name" value="NAD(P)-bd_dom_sf"/>
</dbReference>
<dbReference type="SMART" id="SM00822">
    <property type="entry name" value="PKS_KR"/>
    <property type="match status" value="1"/>
</dbReference>
<dbReference type="InterPro" id="IPR057326">
    <property type="entry name" value="KR_dom"/>
</dbReference>
<dbReference type="OrthoDB" id="517007at2"/>
<evidence type="ECO:0000256" key="1">
    <source>
        <dbReference type="ARBA" id="ARBA00006484"/>
    </source>
</evidence>
<dbReference type="Proteomes" id="UP000305546">
    <property type="component" value="Unassembled WGS sequence"/>
</dbReference>
<dbReference type="InterPro" id="IPR002347">
    <property type="entry name" value="SDR_fam"/>
</dbReference>
<comment type="similarity">
    <text evidence="1">Belongs to the short-chain dehydrogenases/reductases (SDR) family.</text>
</comment>
<dbReference type="PANTHER" id="PTHR24321">
    <property type="entry name" value="DEHYDROGENASES, SHORT CHAIN"/>
    <property type="match status" value="1"/>
</dbReference>
<evidence type="ECO:0000313" key="5">
    <source>
        <dbReference type="EMBL" id="TNC20593.1"/>
    </source>
</evidence>
<dbReference type="Gene3D" id="3.40.50.720">
    <property type="entry name" value="NAD(P)-binding Rossmann-like Domain"/>
    <property type="match status" value="1"/>
</dbReference>
<organism evidence="5 6">
    <name type="scientific">Amycolatopsis alkalitolerans</name>
    <dbReference type="NCBI Taxonomy" id="2547244"/>
    <lineage>
        <taxon>Bacteria</taxon>
        <taxon>Bacillati</taxon>
        <taxon>Actinomycetota</taxon>
        <taxon>Actinomycetes</taxon>
        <taxon>Pseudonocardiales</taxon>
        <taxon>Pseudonocardiaceae</taxon>
        <taxon>Amycolatopsis</taxon>
    </lineage>
</organism>
<evidence type="ECO:0000313" key="6">
    <source>
        <dbReference type="Proteomes" id="UP000305546"/>
    </source>
</evidence>
<protein>
    <submittedName>
        <fullName evidence="5">SDR family oxidoreductase</fullName>
    </submittedName>
</protein>
<comment type="caution">
    <text evidence="5">The sequence shown here is derived from an EMBL/GenBank/DDBJ whole genome shotgun (WGS) entry which is preliminary data.</text>
</comment>
<dbReference type="Pfam" id="PF13561">
    <property type="entry name" value="adh_short_C2"/>
    <property type="match status" value="1"/>
</dbReference>
<dbReference type="FunFam" id="3.40.50.720:FF:000084">
    <property type="entry name" value="Short-chain dehydrogenase reductase"/>
    <property type="match status" value="1"/>
</dbReference>
<reference evidence="5 6" key="1">
    <citation type="submission" date="2019-06" db="EMBL/GenBank/DDBJ databases">
        <title>Amycolatopsis alkalitolerans sp. nov., isolated from Gastrodia elata Blume.</title>
        <authorList>
            <person name="Narsing Rao M.P."/>
            <person name="Li W.J."/>
        </authorList>
    </citation>
    <scope>NUCLEOTIDE SEQUENCE [LARGE SCALE GENOMIC DNA]</scope>
    <source>
        <strain evidence="5 6">SYSUP0005</strain>
    </source>
</reference>
<name>A0A5C4LQZ7_9PSEU</name>
<keyword evidence="3" id="KW-0520">NAD</keyword>
<dbReference type="PRINTS" id="PR00080">
    <property type="entry name" value="SDRFAMILY"/>
</dbReference>
<dbReference type="NCBIfam" id="NF005559">
    <property type="entry name" value="PRK07231.1"/>
    <property type="match status" value="1"/>
</dbReference>
<keyword evidence="2" id="KW-0560">Oxidoreductase</keyword>
<keyword evidence="6" id="KW-1185">Reference proteome</keyword>
<evidence type="ECO:0000256" key="2">
    <source>
        <dbReference type="ARBA" id="ARBA00023002"/>
    </source>
</evidence>
<dbReference type="EMBL" id="VDFW01000042">
    <property type="protein sequence ID" value="TNC20593.1"/>
    <property type="molecule type" value="Genomic_DNA"/>
</dbReference>
<dbReference type="PRINTS" id="PR00081">
    <property type="entry name" value="GDHRDH"/>
</dbReference>
<dbReference type="AlphaFoldDB" id="A0A5C4LQZ7"/>
<dbReference type="GO" id="GO:0016491">
    <property type="term" value="F:oxidoreductase activity"/>
    <property type="evidence" value="ECO:0007669"/>
    <property type="project" value="UniProtKB-KW"/>
</dbReference>
<proteinExistence type="inferred from homology"/>
<sequence>MMDRFAGKTALITGAARGLGRACAVRLADEGADIVVADLDAESCKDVVQEIQARGRRAVAVAADVADAGAVENLVATATREFGRIDCAVNNAGISPASTLLADYDDATWDRVFAVNAKGVYLCLKHELRHMLAAGGGSVVNISSYAGLHVQIPGVSSYAAAKHAVVGLTKAAAREYAAEGIRVNAVCPGHIRTPMNAAFFQDPDIEEKLKARIPMRRMSEPEEVAGLVAYLLSADASFVTGQAMVADGGLTI</sequence>
<accession>A0A5C4LQZ7</accession>
<evidence type="ECO:0000256" key="3">
    <source>
        <dbReference type="ARBA" id="ARBA00023027"/>
    </source>
</evidence>
<dbReference type="PANTHER" id="PTHR24321:SF8">
    <property type="entry name" value="ESTRADIOL 17-BETA-DEHYDROGENASE 8-RELATED"/>
    <property type="match status" value="1"/>
</dbReference>